<organism evidence="2 3">
    <name type="scientific">Ruminococcus albus SY3</name>
    <dbReference type="NCBI Taxonomy" id="1341156"/>
    <lineage>
        <taxon>Bacteria</taxon>
        <taxon>Bacillati</taxon>
        <taxon>Bacillota</taxon>
        <taxon>Clostridia</taxon>
        <taxon>Eubacteriales</taxon>
        <taxon>Oscillospiraceae</taxon>
        <taxon>Ruminococcus</taxon>
    </lineage>
</organism>
<keyword evidence="1" id="KW-0812">Transmembrane</keyword>
<protein>
    <submittedName>
        <fullName evidence="2">Uncharacterized protein</fullName>
    </submittedName>
</protein>
<keyword evidence="1" id="KW-0472">Membrane</keyword>
<comment type="caution">
    <text evidence="2">The sequence shown here is derived from an EMBL/GenBank/DDBJ whole genome shotgun (WGS) entry which is preliminary data.</text>
</comment>
<dbReference type="AlphaFoldDB" id="A0A011V444"/>
<reference evidence="2 3" key="1">
    <citation type="submission" date="2013-06" db="EMBL/GenBank/DDBJ databases">
        <title>Rumen cellulosomics: divergent fiber-degrading strategies revealed by comparative genome-wide analysis of six Ruminococcal strains.</title>
        <authorList>
            <person name="Dassa B."/>
            <person name="Borovok I."/>
            <person name="Lamed R."/>
            <person name="Flint H."/>
            <person name="Yeoman C.J."/>
            <person name="White B."/>
            <person name="Bayer E.A."/>
        </authorList>
    </citation>
    <scope>NUCLEOTIDE SEQUENCE [LARGE SCALE GENOMIC DNA]</scope>
    <source>
        <strain evidence="2 3">SY3</strain>
    </source>
</reference>
<feature type="transmembrane region" description="Helical" evidence="1">
    <location>
        <begin position="72"/>
        <end position="93"/>
    </location>
</feature>
<feature type="transmembrane region" description="Helical" evidence="1">
    <location>
        <begin position="6"/>
        <end position="29"/>
    </location>
</feature>
<keyword evidence="3" id="KW-1185">Reference proteome</keyword>
<sequence length="102" mass="11345">MSITLQYILCGFIFFVPGALMVGLNYYLIIMGIKNEKLPEEERKRYPSGAPLYGGILCAVGVLIALRFKHLWIGLIPLLLDPGGISGILYCLIFESGKPRKK</sequence>
<feature type="transmembrane region" description="Helical" evidence="1">
    <location>
        <begin position="50"/>
        <end position="66"/>
    </location>
</feature>
<name>A0A011V444_RUMAL</name>
<proteinExistence type="predicted"/>
<evidence type="ECO:0000313" key="2">
    <source>
        <dbReference type="EMBL" id="EXM40247.1"/>
    </source>
</evidence>
<gene>
    <name evidence="2" type="ORF">RASY3_08790</name>
</gene>
<dbReference type="Proteomes" id="UP000021369">
    <property type="component" value="Unassembled WGS sequence"/>
</dbReference>
<evidence type="ECO:0000256" key="1">
    <source>
        <dbReference type="SAM" id="Phobius"/>
    </source>
</evidence>
<dbReference type="OrthoDB" id="1822140at2"/>
<accession>A0A011V444</accession>
<dbReference type="PATRIC" id="fig|1341156.4.peg.1063"/>
<evidence type="ECO:0000313" key="3">
    <source>
        <dbReference type="Proteomes" id="UP000021369"/>
    </source>
</evidence>
<dbReference type="RefSeq" id="WP_024856069.1">
    <property type="nucleotide sequence ID" value="NZ_JEOB01000002.1"/>
</dbReference>
<dbReference type="EMBL" id="JEOB01000002">
    <property type="protein sequence ID" value="EXM40247.1"/>
    <property type="molecule type" value="Genomic_DNA"/>
</dbReference>
<keyword evidence="1" id="KW-1133">Transmembrane helix</keyword>